<dbReference type="OrthoDB" id="9815124at2"/>
<dbReference type="PANTHER" id="PTHR12110:SF41">
    <property type="entry name" value="INOSOSE DEHYDRATASE"/>
    <property type="match status" value="1"/>
</dbReference>
<keyword evidence="2" id="KW-0413">Isomerase</keyword>
<gene>
    <name evidence="2" type="ORF">C1I99_00230</name>
</gene>
<reference evidence="2 3" key="1">
    <citation type="submission" date="2018-01" db="EMBL/GenBank/DDBJ databases">
        <title>Draft genome sequence of Salinispora sp. 13K206.</title>
        <authorList>
            <person name="Sahin N."/>
            <person name="Saygin H."/>
            <person name="Ay H."/>
        </authorList>
    </citation>
    <scope>NUCLEOTIDE SEQUENCE [LARGE SCALE GENOMIC DNA]</scope>
    <source>
        <strain evidence="2 3">13K206</strain>
    </source>
</reference>
<dbReference type="Gene3D" id="3.20.20.150">
    <property type="entry name" value="Divalent-metal-dependent TIM barrel enzymes"/>
    <property type="match status" value="1"/>
</dbReference>
<dbReference type="InterPro" id="IPR050312">
    <property type="entry name" value="IolE/XylAMocC-like"/>
</dbReference>
<dbReference type="Pfam" id="PF01261">
    <property type="entry name" value="AP_endonuc_2"/>
    <property type="match status" value="1"/>
</dbReference>
<evidence type="ECO:0000313" key="3">
    <source>
        <dbReference type="Proteomes" id="UP000248749"/>
    </source>
</evidence>
<comment type="caution">
    <text evidence="2">The sequence shown here is derived from an EMBL/GenBank/DDBJ whole genome shotgun (WGS) entry which is preliminary data.</text>
</comment>
<evidence type="ECO:0000259" key="1">
    <source>
        <dbReference type="Pfam" id="PF01261"/>
    </source>
</evidence>
<dbReference type="AlphaFoldDB" id="A0A2W2DG70"/>
<organism evidence="2 3">
    <name type="scientific">Micromonospora deserti</name>
    <dbReference type="NCBI Taxonomy" id="2070366"/>
    <lineage>
        <taxon>Bacteria</taxon>
        <taxon>Bacillati</taxon>
        <taxon>Actinomycetota</taxon>
        <taxon>Actinomycetes</taxon>
        <taxon>Micromonosporales</taxon>
        <taxon>Micromonosporaceae</taxon>
        <taxon>Micromonospora</taxon>
    </lineage>
</organism>
<dbReference type="EMBL" id="POUB01000002">
    <property type="protein sequence ID" value="PZG02929.1"/>
    <property type="molecule type" value="Genomic_DNA"/>
</dbReference>
<dbReference type="GO" id="GO:0016853">
    <property type="term" value="F:isomerase activity"/>
    <property type="evidence" value="ECO:0007669"/>
    <property type="project" value="UniProtKB-KW"/>
</dbReference>
<keyword evidence="3" id="KW-1185">Reference proteome</keyword>
<dbReference type="InterPro" id="IPR036237">
    <property type="entry name" value="Xyl_isomerase-like_sf"/>
</dbReference>
<protein>
    <submittedName>
        <fullName evidence="2">Sugar phosphate isomerase</fullName>
    </submittedName>
</protein>
<name>A0A2W2DG70_9ACTN</name>
<proteinExistence type="predicted"/>
<feature type="domain" description="Xylose isomerase-like TIM barrel" evidence="1">
    <location>
        <begin position="26"/>
        <end position="249"/>
    </location>
</feature>
<dbReference type="Proteomes" id="UP000248749">
    <property type="component" value="Unassembled WGS sequence"/>
</dbReference>
<dbReference type="InterPro" id="IPR013022">
    <property type="entry name" value="Xyl_isomerase-like_TIM-brl"/>
</dbReference>
<sequence length="263" mass="28195">MPPTDHSLSPGLCSVTLRHLSAPAVLDVVAAAGLSCVEWGADVHVPPGDRATATLVRARCLDRGVRVASYGSYFRAGPQGPEDFPDVLASAVALGAPRIRIWAGTVGSTAATAEQRRAVVRATREAARQAADVGIELGLEYHSGTLTDTAASTLALLDDVGHPGVRTYWQPPVGMTDEETLDDLRQVLPLVDTVHVFSWWPRQERLPLDARGRLWRGVFALLRGTGRHHDALLEFVVDDDEARVAVEAAALTRLLANEHLLGG</sequence>
<accession>A0A2W2DG70</accession>
<dbReference type="PANTHER" id="PTHR12110">
    <property type="entry name" value="HYDROXYPYRUVATE ISOMERASE"/>
    <property type="match status" value="1"/>
</dbReference>
<evidence type="ECO:0000313" key="2">
    <source>
        <dbReference type="EMBL" id="PZG02929.1"/>
    </source>
</evidence>
<dbReference type="SUPFAM" id="SSF51658">
    <property type="entry name" value="Xylose isomerase-like"/>
    <property type="match status" value="1"/>
</dbReference>